<dbReference type="InterPro" id="IPR009057">
    <property type="entry name" value="Homeodomain-like_sf"/>
</dbReference>
<dbReference type="Proteomes" id="UP000184440">
    <property type="component" value="Unassembled WGS sequence"/>
</dbReference>
<dbReference type="RefSeq" id="WP_073260739.1">
    <property type="nucleotide sequence ID" value="NZ_FRCS01000009.1"/>
</dbReference>
<dbReference type="EMBL" id="FRCS01000009">
    <property type="protein sequence ID" value="SHN43342.1"/>
    <property type="molecule type" value="Genomic_DNA"/>
</dbReference>
<evidence type="ECO:0000313" key="6">
    <source>
        <dbReference type="EMBL" id="SHN43342.1"/>
    </source>
</evidence>
<dbReference type="STRING" id="134849.SAMN05443668_109122"/>
<keyword evidence="7" id="KW-1185">Reference proteome</keyword>
<protein>
    <submittedName>
        <fullName evidence="6">Transcriptional regulator, TetR family</fullName>
    </submittedName>
</protein>
<feature type="domain" description="HTH tetR-type" evidence="5">
    <location>
        <begin position="9"/>
        <end position="69"/>
    </location>
</feature>
<keyword evidence="1" id="KW-0805">Transcription regulation</keyword>
<feature type="DNA-binding region" description="H-T-H motif" evidence="4">
    <location>
        <begin position="32"/>
        <end position="51"/>
    </location>
</feature>
<proteinExistence type="predicted"/>
<organism evidence="6 7">
    <name type="scientific">Cryptosporangium aurantiacum</name>
    <dbReference type="NCBI Taxonomy" id="134849"/>
    <lineage>
        <taxon>Bacteria</taxon>
        <taxon>Bacillati</taxon>
        <taxon>Actinomycetota</taxon>
        <taxon>Actinomycetes</taxon>
        <taxon>Cryptosporangiales</taxon>
        <taxon>Cryptosporangiaceae</taxon>
        <taxon>Cryptosporangium</taxon>
    </lineage>
</organism>
<evidence type="ECO:0000256" key="4">
    <source>
        <dbReference type="PROSITE-ProRule" id="PRU00335"/>
    </source>
</evidence>
<dbReference type="OrthoDB" id="3474596at2"/>
<dbReference type="PRINTS" id="PR00455">
    <property type="entry name" value="HTHTETR"/>
</dbReference>
<evidence type="ECO:0000256" key="1">
    <source>
        <dbReference type="ARBA" id="ARBA00023015"/>
    </source>
</evidence>
<keyword evidence="2 4" id="KW-0238">DNA-binding</keyword>
<dbReference type="GO" id="GO:0003700">
    <property type="term" value="F:DNA-binding transcription factor activity"/>
    <property type="evidence" value="ECO:0007669"/>
    <property type="project" value="TreeGrafter"/>
</dbReference>
<gene>
    <name evidence="6" type="ORF">SAMN05443668_109122</name>
</gene>
<name>A0A1M7RB39_9ACTN</name>
<dbReference type="InterPro" id="IPR001647">
    <property type="entry name" value="HTH_TetR"/>
</dbReference>
<dbReference type="PANTHER" id="PTHR30055:SF234">
    <property type="entry name" value="HTH-TYPE TRANSCRIPTIONAL REGULATOR BETI"/>
    <property type="match status" value="1"/>
</dbReference>
<sequence>MRRIAGPGAKNRDVLLDAAERLMLEEGHAAVTSRRVARAAGLKPQLVHYYFRTMDDLFLAVFRRRAEAGLRRQAEALASPEPLRALWEFSTDTAGTALTMEFMGLASHHETIRAEIGRYAEQFRTAQVEALTGVLERAGVPAEVLPPAALALLLSSIARTTVMERAIGMSTGHDEILALVAKHLTALEHRPSSTPR</sequence>
<dbReference type="InterPro" id="IPR050109">
    <property type="entry name" value="HTH-type_TetR-like_transc_reg"/>
</dbReference>
<dbReference type="SUPFAM" id="SSF46689">
    <property type="entry name" value="Homeodomain-like"/>
    <property type="match status" value="1"/>
</dbReference>
<dbReference type="AlphaFoldDB" id="A0A1M7RB39"/>
<keyword evidence="3" id="KW-0804">Transcription</keyword>
<dbReference type="Gene3D" id="1.10.357.10">
    <property type="entry name" value="Tetracycline Repressor, domain 2"/>
    <property type="match status" value="1"/>
</dbReference>
<evidence type="ECO:0000313" key="7">
    <source>
        <dbReference type="Proteomes" id="UP000184440"/>
    </source>
</evidence>
<dbReference type="GO" id="GO:0000976">
    <property type="term" value="F:transcription cis-regulatory region binding"/>
    <property type="evidence" value="ECO:0007669"/>
    <property type="project" value="TreeGrafter"/>
</dbReference>
<evidence type="ECO:0000256" key="3">
    <source>
        <dbReference type="ARBA" id="ARBA00023163"/>
    </source>
</evidence>
<dbReference type="Pfam" id="PF00440">
    <property type="entry name" value="TetR_N"/>
    <property type="match status" value="1"/>
</dbReference>
<evidence type="ECO:0000259" key="5">
    <source>
        <dbReference type="PROSITE" id="PS50977"/>
    </source>
</evidence>
<accession>A0A1M7RB39</accession>
<dbReference type="PANTHER" id="PTHR30055">
    <property type="entry name" value="HTH-TYPE TRANSCRIPTIONAL REGULATOR RUTR"/>
    <property type="match status" value="1"/>
</dbReference>
<dbReference type="PROSITE" id="PS50977">
    <property type="entry name" value="HTH_TETR_2"/>
    <property type="match status" value="1"/>
</dbReference>
<evidence type="ECO:0000256" key="2">
    <source>
        <dbReference type="ARBA" id="ARBA00023125"/>
    </source>
</evidence>
<reference evidence="6 7" key="1">
    <citation type="submission" date="2016-11" db="EMBL/GenBank/DDBJ databases">
        <authorList>
            <person name="Jaros S."/>
            <person name="Januszkiewicz K."/>
            <person name="Wedrychowicz H."/>
        </authorList>
    </citation>
    <scope>NUCLEOTIDE SEQUENCE [LARGE SCALE GENOMIC DNA]</scope>
    <source>
        <strain evidence="6 7">DSM 46144</strain>
    </source>
</reference>